<dbReference type="EMBL" id="JBEHHI010000002">
    <property type="protein sequence ID" value="MEX5728945.1"/>
    <property type="molecule type" value="Genomic_DNA"/>
</dbReference>
<dbReference type="Proteomes" id="UP001560019">
    <property type="component" value="Unassembled WGS sequence"/>
</dbReference>
<gene>
    <name evidence="1" type="ORF">Ga0609869_002298</name>
</gene>
<sequence length="124" mass="13547">MPMRQLAAFAPLPRSEQPLGLLIDVEPAEVAVQRAPLPGLRLETLPYALIHAALARAPWADFVASPLVSEHFDALDLACQLDLAGFTGKYIVLTPPLPRPGIIHREIAQLCPRLAVELRPRAPH</sequence>
<reference evidence="1 2" key="1">
    <citation type="submission" date="2024-06" db="EMBL/GenBank/DDBJ databases">
        <title>Genome of Rhodovulum iodosum, a marine photoferrotroph.</title>
        <authorList>
            <person name="Bianchini G."/>
            <person name="Nikeleit V."/>
            <person name="Kappler A."/>
            <person name="Bryce C."/>
            <person name="Sanchez-Baracaldo P."/>
        </authorList>
    </citation>
    <scope>NUCLEOTIDE SEQUENCE [LARGE SCALE GENOMIC DNA]</scope>
    <source>
        <strain evidence="1 2">UT/N1</strain>
    </source>
</reference>
<organism evidence="1 2">
    <name type="scientific">Rhodovulum iodosum</name>
    <dbReference type="NCBI Taxonomy" id="68291"/>
    <lineage>
        <taxon>Bacteria</taxon>
        <taxon>Pseudomonadati</taxon>
        <taxon>Pseudomonadota</taxon>
        <taxon>Alphaproteobacteria</taxon>
        <taxon>Rhodobacterales</taxon>
        <taxon>Paracoccaceae</taxon>
        <taxon>Rhodovulum</taxon>
    </lineage>
</organism>
<proteinExistence type="predicted"/>
<evidence type="ECO:0000313" key="2">
    <source>
        <dbReference type="Proteomes" id="UP001560019"/>
    </source>
</evidence>
<keyword evidence="2" id="KW-1185">Reference proteome</keyword>
<protein>
    <submittedName>
        <fullName evidence="1">Uncharacterized protein</fullName>
    </submittedName>
</protein>
<dbReference type="RefSeq" id="WP_125404095.1">
    <property type="nucleotide sequence ID" value="NZ_JBEHHI010000002.1"/>
</dbReference>
<accession>A0ABV3XUC5</accession>
<evidence type="ECO:0000313" key="1">
    <source>
        <dbReference type="EMBL" id="MEX5728945.1"/>
    </source>
</evidence>
<comment type="caution">
    <text evidence="1">The sequence shown here is derived from an EMBL/GenBank/DDBJ whole genome shotgun (WGS) entry which is preliminary data.</text>
</comment>
<name>A0ABV3XUC5_9RHOB</name>